<evidence type="ECO:0000256" key="2">
    <source>
        <dbReference type="ARBA" id="ARBA00001946"/>
    </source>
</evidence>
<dbReference type="EMBL" id="UINC01122841">
    <property type="protein sequence ID" value="SVC98903.1"/>
    <property type="molecule type" value="Genomic_DNA"/>
</dbReference>
<dbReference type="PROSITE" id="PS51257">
    <property type="entry name" value="PROKAR_LIPOPROTEIN"/>
    <property type="match status" value="1"/>
</dbReference>
<comment type="cofactor">
    <cofactor evidence="1">
        <name>Mn(2+)</name>
        <dbReference type="ChEBI" id="CHEBI:29035"/>
    </cofactor>
</comment>
<dbReference type="GO" id="GO:0030145">
    <property type="term" value="F:manganese ion binding"/>
    <property type="evidence" value="ECO:0007669"/>
    <property type="project" value="TreeGrafter"/>
</dbReference>
<evidence type="ECO:0000256" key="4">
    <source>
        <dbReference type="ARBA" id="ARBA00006825"/>
    </source>
</evidence>
<organism evidence="14">
    <name type="scientific">marine metagenome</name>
    <dbReference type="NCBI Taxonomy" id="408172"/>
    <lineage>
        <taxon>unclassified sequences</taxon>
        <taxon>metagenomes</taxon>
        <taxon>ecological metagenomes</taxon>
    </lineage>
</organism>
<dbReference type="SUPFAM" id="SSF55347">
    <property type="entry name" value="Glyceraldehyde-3-phosphate dehydrogenase-like, C-terminal domain"/>
    <property type="match status" value="1"/>
</dbReference>
<evidence type="ECO:0000256" key="10">
    <source>
        <dbReference type="ARBA" id="ARBA00023229"/>
    </source>
</evidence>
<feature type="domain" description="1-deoxy-D-xylulose 5-phosphate reductoisomerase C-terminal" evidence="13">
    <location>
        <begin position="155"/>
        <end position="221"/>
    </location>
</feature>
<keyword evidence="10" id="KW-0414">Isoprene biosynthesis</keyword>
<dbReference type="InterPro" id="IPR013512">
    <property type="entry name" value="DXP_reductoisomerase_N"/>
</dbReference>
<evidence type="ECO:0000256" key="7">
    <source>
        <dbReference type="ARBA" id="ARBA00022857"/>
    </source>
</evidence>
<proteinExistence type="inferred from homology"/>
<dbReference type="InterPro" id="IPR036291">
    <property type="entry name" value="NAD(P)-bd_dom_sf"/>
</dbReference>
<evidence type="ECO:0000313" key="14">
    <source>
        <dbReference type="EMBL" id="SVC98903.1"/>
    </source>
</evidence>
<dbReference type="Gene3D" id="3.40.50.720">
    <property type="entry name" value="NAD(P)-binding Rossmann-like Domain"/>
    <property type="match status" value="1"/>
</dbReference>
<evidence type="ECO:0000256" key="6">
    <source>
        <dbReference type="ARBA" id="ARBA00022723"/>
    </source>
</evidence>
<dbReference type="PANTHER" id="PTHR30525:SF0">
    <property type="entry name" value="1-DEOXY-D-XYLULOSE 5-PHOSPHATE REDUCTOISOMERASE, CHLOROPLASTIC"/>
    <property type="match status" value="1"/>
</dbReference>
<evidence type="ECO:0000256" key="11">
    <source>
        <dbReference type="ARBA" id="ARBA00048543"/>
    </source>
</evidence>
<evidence type="ECO:0000256" key="8">
    <source>
        <dbReference type="ARBA" id="ARBA00023002"/>
    </source>
</evidence>
<sequence length="221" mass="23388">MLADKSINAPDYSRRVTILGSTGSVGCDTIAVLQASSSTYKIRAITANQNVDLLAEQALNLRPDFVVIGNEDKYVRLKELLSGSEIRIAGGPDAIIEAATLPTDWTMAAIVGAAGLRPVLASIGHGGIVAIANKECLVCAGKLLSAEAAKSGARLLPVDSEHNGVFQIFDFNNPETVEKIFLTASGGPFLKFARSQLETVTPEQAVKHPNWEMGPKISVDS</sequence>
<dbReference type="GO" id="GO:0070402">
    <property type="term" value="F:NADPH binding"/>
    <property type="evidence" value="ECO:0007669"/>
    <property type="project" value="InterPro"/>
</dbReference>
<keyword evidence="9" id="KW-0464">Manganese</keyword>
<comment type="catalytic activity">
    <reaction evidence="11">
        <text>2-C-methyl-D-erythritol 4-phosphate + NADP(+) = 1-deoxy-D-xylulose 5-phosphate + NADPH + H(+)</text>
        <dbReference type="Rhea" id="RHEA:13717"/>
        <dbReference type="ChEBI" id="CHEBI:15378"/>
        <dbReference type="ChEBI" id="CHEBI:57783"/>
        <dbReference type="ChEBI" id="CHEBI:57792"/>
        <dbReference type="ChEBI" id="CHEBI:58262"/>
        <dbReference type="ChEBI" id="CHEBI:58349"/>
        <dbReference type="EC" id="1.1.1.267"/>
    </reaction>
    <physiologicalReaction direction="right-to-left" evidence="11">
        <dbReference type="Rhea" id="RHEA:13719"/>
    </physiologicalReaction>
</comment>
<dbReference type="PANTHER" id="PTHR30525">
    <property type="entry name" value="1-DEOXY-D-XYLULOSE 5-PHOSPHATE REDUCTOISOMERASE"/>
    <property type="match status" value="1"/>
</dbReference>
<keyword evidence="7" id="KW-0521">NADP</keyword>
<protein>
    <recommendedName>
        <fullName evidence="5">1-deoxy-D-xylulose-5-phosphate reductoisomerase</fullName>
        <ecNumber evidence="5">1.1.1.267</ecNumber>
    </recommendedName>
</protein>
<dbReference type="FunFam" id="3.40.50.720:FF:000045">
    <property type="entry name" value="1-deoxy-D-xylulose 5-phosphate reductoisomerase"/>
    <property type="match status" value="1"/>
</dbReference>
<comment type="pathway">
    <text evidence="3">Isoprenoid biosynthesis; isopentenyl diphosphate biosynthesis via DXP pathway; isopentenyl diphosphate from 1-deoxy-D-xylulose 5-phosphate: step 1/6.</text>
</comment>
<evidence type="ECO:0000259" key="13">
    <source>
        <dbReference type="Pfam" id="PF08436"/>
    </source>
</evidence>
<name>A0A382RMG8_9ZZZZ</name>
<dbReference type="InterPro" id="IPR013644">
    <property type="entry name" value="DXP_reductoisomerase_C"/>
</dbReference>
<accession>A0A382RMG8</accession>
<dbReference type="Pfam" id="PF08436">
    <property type="entry name" value="DXP_redisom_C"/>
    <property type="match status" value="1"/>
</dbReference>
<evidence type="ECO:0000256" key="9">
    <source>
        <dbReference type="ARBA" id="ARBA00023211"/>
    </source>
</evidence>
<dbReference type="Pfam" id="PF02670">
    <property type="entry name" value="DXP_reductoisom"/>
    <property type="match status" value="1"/>
</dbReference>
<evidence type="ECO:0000256" key="3">
    <source>
        <dbReference type="ARBA" id="ARBA00005094"/>
    </source>
</evidence>
<feature type="domain" description="1-deoxy-D-xylulose 5-phosphate reductoisomerase N-terminal" evidence="12">
    <location>
        <begin position="16"/>
        <end position="141"/>
    </location>
</feature>
<keyword evidence="6" id="KW-0479">Metal-binding</keyword>
<dbReference type="SUPFAM" id="SSF51735">
    <property type="entry name" value="NAD(P)-binding Rossmann-fold domains"/>
    <property type="match status" value="1"/>
</dbReference>
<dbReference type="AlphaFoldDB" id="A0A382RMG8"/>
<keyword evidence="8" id="KW-0560">Oxidoreductase</keyword>
<evidence type="ECO:0000256" key="1">
    <source>
        <dbReference type="ARBA" id="ARBA00001936"/>
    </source>
</evidence>
<dbReference type="UniPathway" id="UPA00056">
    <property type="reaction ID" value="UER00092"/>
</dbReference>
<gene>
    <name evidence="14" type="ORF">METZ01_LOCUS351757</name>
</gene>
<reference evidence="14" key="1">
    <citation type="submission" date="2018-05" db="EMBL/GenBank/DDBJ databases">
        <authorList>
            <person name="Lanie J.A."/>
            <person name="Ng W.-L."/>
            <person name="Kazmierczak K.M."/>
            <person name="Andrzejewski T.M."/>
            <person name="Davidsen T.M."/>
            <person name="Wayne K.J."/>
            <person name="Tettelin H."/>
            <person name="Glass J.I."/>
            <person name="Rusch D."/>
            <person name="Podicherti R."/>
            <person name="Tsui H.-C.T."/>
            <person name="Winkler M.E."/>
        </authorList>
    </citation>
    <scope>NUCLEOTIDE SEQUENCE</scope>
</reference>
<feature type="non-terminal residue" evidence="14">
    <location>
        <position position="221"/>
    </location>
</feature>
<comment type="similarity">
    <text evidence="4">Belongs to the DXR family.</text>
</comment>
<dbReference type="GO" id="GO:0051484">
    <property type="term" value="P:isopentenyl diphosphate biosynthetic process, methylerythritol 4-phosphate pathway involved in terpenoid biosynthetic process"/>
    <property type="evidence" value="ECO:0007669"/>
    <property type="project" value="TreeGrafter"/>
</dbReference>
<evidence type="ECO:0000259" key="12">
    <source>
        <dbReference type="Pfam" id="PF02670"/>
    </source>
</evidence>
<dbReference type="GO" id="GO:0030604">
    <property type="term" value="F:1-deoxy-D-xylulose-5-phosphate reductoisomerase activity"/>
    <property type="evidence" value="ECO:0007669"/>
    <property type="project" value="UniProtKB-EC"/>
</dbReference>
<comment type="cofactor">
    <cofactor evidence="2">
        <name>Mg(2+)</name>
        <dbReference type="ChEBI" id="CHEBI:18420"/>
    </cofactor>
</comment>
<dbReference type="EC" id="1.1.1.267" evidence="5"/>
<dbReference type="InterPro" id="IPR003821">
    <property type="entry name" value="DXP_reductoisomerase"/>
</dbReference>
<evidence type="ECO:0000256" key="5">
    <source>
        <dbReference type="ARBA" id="ARBA00012366"/>
    </source>
</evidence>